<dbReference type="Proteomes" id="UP001153954">
    <property type="component" value="Unassembled WGS sequence"/>
</dbReference>
<gene>
    <name evidence="1" type="ORF">EEDITHA_LOCUS21090</name>
</gene>
<reference evidence="1" key="1">
    <citation type="submission" date="2022-03" db="EMBL/GenBank/DDBJ databases">
        <authorList>
            <person name="Tunstrom K."/>
        </authorList>
    </citation>
    <scope>NUCLEOTIDE SEQUENCE</scope>
</reference>
<dbReference type="EMBL" id="CAKOGL010000030">
    <property type="protein sequence ID" value="CAH2107023.1"/>
    <property type="molecule type" value="Genomic_DNA"/>
</dbReference>
<comment type="caution">
    <text evidence="1">The sequence shown here is derived from an EMBL/GenBank/DDBJ whole genome shotgun (WGS) entry which is preliminary data.</text>
</comment>
<evidence type="ECO:0000313" key="1">
    <source>
        <dbReference type="EMBL" id="CAH2107023.1"/>
    </source>
</evidence>
<accession>A0AAU9V6X1</accession>
<protein>
    <submittedName>
        <fullName evidence="1">Uncharacterized protein</fullName>
    </submittedName>
</protein>
<evidence type="ECO:0000313" key="2">
    <source>
        <dbReference type="Proteomes" id="UP001153954"/>
    </source>
</evidence>
<dbReference type="AlphaFoldDB" id="A0AAU9V6X1"/>
<organism evidence="1 2">
    <name type="scientific">Euphydryas editha</name>
    <name type="common">Edith's checkerspot</name>
    <dbReference type="NCBI Taxonomy" id="104508"/>
    <lineage>
        <taxon>Eukaryota</taxon>
        <taxon>Metazoa</taxon>
        <taxon>Ecdysozoa</taxon>
        <taxon>Arthropoda</taxon>
        <taxon>Hexapoda</taxon>
        <taxon>Insecta</taxon>
        <taxon>Pterygota</taxon>
        <taxon>Neoptera</taxon>
        <taxon>Endopterygota</taxon>
        <taxon>Lepidoptera</taxon>
        <taxon>Glossata</taxon>
        <taxon>Ditrysia</taxon>
        <taxon>Papilionoidea</taxon>
        <taxon>Nymphalidae</taxon>
        <taxon>Nymphalinae</taxon>
        <taxon>Euphydryas</taxon>
    </lineage>
</organism>
<name>A0AAU9V6X1_EUPED</name>
<sequence>MAPNFSKITSRNDVKIGIAASAALSAWLLRNFFKSRSSKNVRPVLSPEERVQYMIKDKDNKGPKAQVDARFFAELKVLWGIMVPGLWSKESAFMALIALSLISRTLCDLWLIQHTTLIEG</sequence>
<keyword evidence="2" id="KW-1185">Reference proteome</keyword>
<proteinExistence type="predicted"/>